<evidence type="ECO:0000256" key="2">
    <source>
        <dbReference type="ARBA" id="ARBA00023043"/>
    </source>
</evidence>
<feature type="repeat" description="ANK" evidence="3">
    <location>
        <begin position="468"/>
        <end position="500"/>
    </location>
</feature>
<feature type="repeat" description="ANK" evidence="3">
    <location>
        <begin position="401"/>
        <end position="433"/>
    </location>
</feature>
<dbReference type="eggNOG" id="KOG4177">
    <property type="taxonomic scope" value="Eukaryota"/>
</dbReference>
<dbReference type="OrthoDB" id="90295at2759"/>
<evidence type="ECO:0000256" key="3">
    <source>
        <dbReference type="PROSITE-ProRule" id="PRU00023"/>
    </source>
</evidence>
<keyword evidence="6" id="KW-1185">Reference proteome</keyword>
<dbReference type="SMART" id="SM00248">
    <property type="entry name" value="ANK"/>
    <property type="match status" value="18"/>
</dbReference>
<feature type="repeat" description="ANK" evidence="3">
    <location>
        <begin position="501"/>
        <end position="534"/>
    </location>
</feature>
<dbReference type="PANTHER" id="PTHR24198:SF165">
    <property type="entry name" value="ANKYRIN REPEAT-CONTAINING PROTEIN-RELATED"/>
    <property type="match status" value="1"/>
</dbReference>
<dbReference type="AlphaFoldDB" id="D7G1A4"/>
<dbReference type="EMBL" id="FN649760">
    <property type="protein sequence ID" value="CBJ33214.1"/>
    <property type="molecule type" value="Genomic_DNA"/>
</dbReference>
<dbReference type="Pfam" id="PF12796">
    <property type="entry name" value="Ank_2"/>
    <property type="match status" value="7"/>
</dbReference>
<feature type="repeat" description="ANK" evidence="3">
    <location>
        <begin position="263"/>
        <end position="295"/>
    </location>
</feature>
<keyword evidence="2 3" id="KW-0040">ANK repeat</keyword>
<organism evidence="5 6">
    <name type="scientific">Ectocarpus siliculosus</name>
    <name type="common">Brown alga</name>
    <name type="synonym">Conferva siliculosa</name>
    <dbReference type="NCBI Taxonomy" id="2880"/>
    <lineage>
        <taxon>Eukaryota</taxon>
        <taxon>Sar</taxon>
        <taxon>Stramenopiles</taxon>
        <taxon>Ochrophyta</taxon>
        <taxon>PX clade</taxon>
        <taxon>Phaeophyceae</taxon>
        <taxon>Ectocarpales</taxon>
        <taxon>Ectocarpaceae</taxon>
        <taxon>Ectocarpus</taxon>
    </lineage>
</organism>
<accession>D7G1A4</accession>
<dbReference type="SUPFAM" id="SSF48403">
    <property type="entry name" value="Ankyrin repeat"/>
    <property type="match status" value="2"/>
</dbReference>
<proteinExistence type="predicted"/>
<dbReference type="PRINTS" id="PR01415">
    <property type="entry name" value="ANKYRIN"/>
</dbReference>
<evidence type="ECO:0000256" key="4">
    <source>
        <dbReference type="SAM" id="MobiDB-lite"/>
    </source>
</evidence>
<evidence type="ECO:0000313" key="6">
    <source>
        <dbReference type="Proteomes" id="UP000002630"/>
    </source>
</evidence>
<sequence length="752" mass="77537">MSRGAGQRGLRPADTHANARRSDTRHSMLDMAAAQGYTEAIKTILARGADVNSATPDGRTALHCASFWDQAGAVELLIASGARLEASDGRGCTPLHVAAENGATTAIVSLVNGGAEKSKVNSDGRSPLFVAVENGRLTAATVLLHASEEDNAGFVDRRYGSDEYSALDLAACGGHQQILKMLIRHGCDVNASDSDGVTALYLAALNDQPYSIDVLVKAGAKVEARSPGRHRWSALHVACAYGSNEAVSALLTHDALLFGRDASNHTPLHLAVQYGHDSTVEILLRWGSDPTYISCVSACRYSPLDVAASLGNMNALKAMCAHMRDKARWEFTRAVGDALYAAILSDQVGAIKWLVSVGASVSNTWGKKGGALQVAALAGSTGAAEALLAAGASITDRCDENNRSALDIATKNGHVGVMRALIQHGADVNTADPPNETTSLHLAGESDQVASIDLLVECGSNLDAADILGSSPLHAATAANSASAVAALVGHGADVNKANGLGRSPLHLAAGSPDRLAALEALLSAGADVALRVAGVPDDQPNALDLAAGAGHVDAITALIRAGAPVGARDGDGRTALICAVKSNKPRAVDALAEAGADVEAHLVDESWTSLHSAAEDTHLEVVRVLLKHRADVHARDADNDNDTPLHVAVRQAGVQGAVEIVQELLLHGADEGKKNDSGLTPASVVGSAAAVGLFDSVDPALLPVLELPAQVVAYLLARAPADRAWRRRSGEGKAGSSPNETSYVGPPGFLR</sequence>
<name>D7G1A4_ECTSI</name>
<keyword evidence="1" id="KW-0677">Repeat</keyword>
<dbReference type="PROSITE" id="PS50297">
    <property type="entry name" value="ANK_REP_REGION"/>
    <property type="match status" value="13"/>
</dbReference>
<dbReference type="Gene3D" id="1.25.40.20">
    <property type="entry name" value="Ankyrin repeat-containing domain"/>
    <property type="match status" value="8"/>
</dbReference>
<feature type="repeat" description="ANK" evidence="3">
    <location>
        <begin position="539"/>
        <end position="571"/>
    </location>
</feature>
<dbReference type="Proteomes" id="UP000002630">
    <property type="component" value="Unassembled WGS sequence"/>
</dbReference>
<dbReference type="PROSITE" id="PS50088">
    <property type="entry name" value="ANK_REPEAT"/>
    <property type="match status" value="14"/>
</dbReference>
<dbReference type="InParanoid" id="D7G1A4"/>
<protein>
    <submittedName>
        <fullName evidence="5">Similar to ankyrin 2,3/unc44</fullName>
    </submittedName>
</protein>
<feature type="repeat" description="ANK" evidence="3">
    <location>
        <begin position="162"/>
        <end position="194"/>
    </location>
</feature>
<dbReference type="STRING" id="2880.D7G1A4"/>
<dbReference type="InterPro" id="IPR002110">
    <property type="entry name" value="Ankyrin_rpt"/>
</dbReference>
<dbReference type="InterPro" id="IPR036770">
    <property type="entry name" value="Ankyrin_rpt-contain_sf"/>
</dbReference>
<feature type="repeat" description="ANK" evidence="3">
    <location>
        <begin position="195"/>
        <end position="227"/>
    </location>
</feature>
<feature type="region of interest" description="Disordered" evidence="4">
    <location>
        <begin position="1"/>
        <end position="26"/>
    </location>
</feature>
<feature type="repeat" description="ANK" evidence="3">
    <location>
        <begin position="90"/>
        <end position="122"/>
    </location>
</feature>
<feature type="repeat" description="ANK" evidence="3">
    <location>
        <begin position="435"/>
        <end position="467"/>
    </location>
</feature>
<feature type="repeat" description="ANK" evidence="3">
    <location>
        <begin position="641"/>
        <end position="677"/>
    </location>
</feature>
<dbReference type="PANTHER" id="PTHR24198">
    <property type="entry name" value="ANKYRIN REPEAT AND PROTEIN KINASE DOMAIN-CONTAINING PROTEIN"/>
    <property type="match status" value="1"/>
</dbReference>
<evidence type="ECO:0000313" key="5">
    <source>
        <dbReference type="EMBL" id="CBJ33214.1"/>
    </source>
</evidence>
<feature type="repeat" description="ANK" evidence="3">
    <location>
        <begin position="24"/>
        <end position="56"/>
    </location>
</feature>
<feature type="repeat" description="ANK" evidence="3">
    <location>
        <begin position="57"/>
        <end position="89"/>
    </location>
</feature>
<feature type="region of interest" description="Disordered" evidence="4">
    <location>
        <begin position="728"/>
        <end position="752"/>
    </location>
</feature>
<feature type="repeat" description="ANK" evidence="3">
    <location>
        <begin position="572"/>
        <end position="601"/>
    </location>
</feature>
<feature type="repeat" description="ANK" evidence="3">
    <location>
        <begin position="606"/>
        <end position="638"/>
    </location>
</feature>
<gene>
    <name evidence="5" type="ORF">Esi_0444_0007</name>
</gene>
<evidence type="ECO:0000256" key="1">
    <source>
        <dbReference type="ARBA" id="ARBA00022737"/>
    </source>
</evidence>
<reference evidence="5 6" key="1">
    <citation type="journal article" date="2010" name="Nature">
        <title>The Ectocarpus genome and the independent evolution of multicellularity in brown algae.</title>
        <authorList>
            <person name="Cock J.M."/>
            <person name="Sterck L."/>
            <person name="Rouze P."/>
            <person name="Scornet D."/>
            <person name="Allen A.E."/>
            <person name="Amoutzias G."/>
            <person name="Anthouard V."/>
            <person name="Artiguenave F."/>
            <person name="Aury J.M."/>
            <person name="Badger J.H."/>
            <person name="Beszteri B."/>
            <person name="Billiau K."/>
            <person name="Bonnet E."/>
            <person name="Bothwell J.H."/>
            <person name="Bowler C."/>
            <person name="Boyen C."/>
            <person name="Brownlee C."/>
            <person name="Carrano C.J."/>
            <person name="Charrier B."/>
            <person name="Cho G.Y."/>
            <person name="Coelho S.M."/>
            <person name="Collen J."/>
            <person name="Corre E."/>
            <person name="Da Silva C."/>
            <person name="Delage L."/>
            <person name="Delaroque N."/>
            <person name="Dittami S.M."/>
            <person name="Doulbeau S."/>
            <person name="Elias M."/>
            <person name="Farnham G."/>
            <person name="Gachon C.M."/>
            <person name="Gschloessl B."/>
            <person name="Heesch S."/>
            <person name="Jabbari K."/>
            <person name="Jubin C."/>
            <person name="Kawai H."/>
            <person name="Kimura K."/>
            <person name="Kloareg B."/>
            <person name="Kupper F.C."/>
            <person name="Lang D."/>
            <person name="Le Bail A."/>
            <person name="Leblanc C."/>
            <person name="Lerouge P."/>
            <person name="Lohr M."/>
            <person name="Lopez P.J."/>
            <person name="Martens C."/>
            <person name="Maumus F."/>
            <person name="Michel G."/>
            <person name="Miranda-Saavedra D."/>
            <person name="Morales J."/>
            <person name="Moreau H."/>
            <person name="Motomura T."/>
            <person name="Nagasato C."/>
            <person name="Napoli C.A."/>
            <person name="Nelson D.R."/>
            <person name="Nyvall-Collen P."/>
            <person name="Peters A.F."/>
            <person name="Pommier C."/>
            <person name="Potin P."/>
            <person name="Poulain J."/>
            <person name="Quesneville H."/>
            <person name="Read B."/>
            <person name="Rensing S.A."/>
            <person name="Ritter A."/>
            <person name="Rousvoal S."/>
            <person name="Samanta M."/>
            <person name="Samson G."/>
            <person name="Schroeder D.C."/>
            <person name="Segurens B."/>
            <person name="Strittmatter M."/>
            <person name="Tonon T."/>
            <person name="Tregear J.W."/>
            <person name="Valentin K."/>
            <person name="von Dassow P."/>
            <person name="Yamagishi T."/>
            <person name="Van de Peer Y."/>
            <person name="Wincker P."/>
        </authorList>
    </citation>
    <scope>NUCLEOTIDE SEQUENCE [LARGE SCALE GENOMIC DNA]</scope>
    <source>
        <strain evidence="6">Ec32 / CCAP1310/4</strain>
    </source>
</reference>